<dbReference type="EMBL" id="CP053452">
    <property type="protein sequence ID" value="QJW98535.1"/>
    <property type="molecule type" value="Genomic_DNA"/>
</dbReference>
<evidence type="ECO:0000313" key="1">
    <source>
        <dbReference type="EMBL" id="QJW98535.1"/>
    </source>
</evidence>
<proteinExistence type="predicted"/>
<dbReference type="KEGG" id="ftj:FTUN_6127"/>
<gene>
    <name evidence="1" type="ORF">FTUN_6127</name>
</gene>
<evidence type="ECO:0000313" key="2">
    <source>
        <dbReference type="Proteomes" id="UP000503447"/>
    </source>
</evidence>
<dbReference type="RefSeq" id="WP_171473689.1">
    <property type="nucleotide sequence ID" value="NZ_CP053452.2"/>
</dbReference>
<accession>A0A6M5YX18</accession>
<dbReference type="AlphaFoldDB" id="A0A6M5YX18"/>
<reference evidence="2" key="1">
    <citation type="submission" date="2020-05" db="EMBL/GenBank/DDBJ databases">
        <title>Frigoriglobus tundricola gen. nov., sp. nov., a psychrotolerant cellulolytic planctomycete of the family Gemmataceae with two divergent copies of 16S rRNA gene.</title>
        <authorList>
            <person name="Kulichevskaya I.S."/>
            <person name="Ivanova A.A."/>
            <person name="Naumoff D.G."/>
            <person name="Beletsky A.V."/>
            <person name="Rijpstra W.I.C."/>
            <person name="Sinninghe Damste J.S."/>
            <person name="Mardanov A.V."/>
            <person name="Ravin N.V."/>
            <person name="Dedysh S.N."/>
        </authorList>
    </citation>
    <scope>NUCLEOTIDE SEQUENCE [LARGE SCALE GENOMIC DNA]</scope>
    <source>
        <strain evidence="2">PL17</strain>
    </source>
</reference>
<organism evidence="1 2">
    <name type="scientific">Frigoriglobus tundricola</name>
    <dbReference type="NCBI Taxonomy" id="2774151"/>
    <lineage>
        <taxon>Bacteria</taxon>
        <taxon>Pseudomonadati</taxon>
        <taxon>Planctomycetota</taxon>
        <taxon>Planctomycetia</taxon>
        <taxon>Gemmatales</taxon>
        <taxon>Gemmataceae</taxon>
        <taxon>Frigoriglobus</taxon>
    </lineage>
</organism>
<name>A0A6M5YX18_9BACT</name>
<protein>
    <submittedName>
        <fullName evidence="1">Uncharacterized protein</fullName>
    </submittedName>
</protein>
<dbReference type="Proteomes" id="UP000503447">
    <property type="component" value="Chromosome"/>
</dbReference>
<sequence length="99" mass="11073">MDLKILGETAAALFAEHALVGWTFGLTAAKRRLGVCKYRCKCPAREPLVTTTVDDAAKCGGRGTVHRRSRRPKAGVWRCKCPHRFELAWTFVSEARRAE</sequence>
<keyword evidence="2" id="KW-1185">Reference proteome</keyword>